<accession>A0A1H8PV04</accession>
<dbReference type="PANTHER" id="PTHR13847">
    <property type="entry name" value="SARCOSINE DEHYDROGENASE-RELATED"/>
    <property type="match status" value="1"/>
</dbReference>
<dbReference type="GO" id="GO:0016491">
    <property type="term" value="F:oxidoreductase activity"/>
    <property type="evidence" value="ECO:0007669"/>
    <property type="project" value="UniProtKB-KW"/>
</dbReference>
<dbReference type="PRINTS" id="PR00411">
    <property type="entry name" value="PNDRDTASEI"/>
</dbReference>
<dbReference type="AlphaFoldDB" id="A0A1H8PV04"/>
<dbReference type="EMBL" id="FODS01000005">
    <property type="protein sequence ID" value="SEO45373.1"/>
    <property type="molecule type" value="Genomic_DNA"/>
</dbReference>
<dbReference type="RefSeq" id="WP_093116655.1">
    <property type="nucleotide sequence ID" value="NZ_FODS01000005.1"/>
</dbReference>
<dbReference type="OrthoDB" id="9806601at2"/>
<dbReference type="Pfam" id="PF01266">
    <property type="entry name" value="DAO"/>
    <property type="match status" value="1"/>
</dbReference>
<proteinExistence type="predicted"/>
<dbReference type="Proteomes" id="UP000198893">
    <property type="component" value="Unassembled WGS sequence"/>
</dbReference>
<dbReference type="InterPro" id="IPR006076">
    <property type="entry name" value="FAD-dep_OxRdtase"/>
</dbReference>
<dbReference type="Gene3D" id="3.50.50.60">
    <property type="entry name" value="FAD/NAD(P)-binding domain"/>
    <property type="match status" value="1"/>
</dbReference>
<dbReference type="STRING" id="569882.SAMN04490248_105140"/>
<evidence type="ECO:0000313" key="4">
    <source>
        <dbReference type="Proteomes" id="UP000198893"/>
    </source>
</evidence>
<dbReference type="Gene3D" id="3.30.9.10">
    <property type="entry name" value="D-Amino Acid Oxidase, subunit A, domain 2"/>
    <property type="match status" value="1"/>
</dbReference>
<dbReference type="InterPro" id="IPR036188">
    <property type="entry name" value="FAD/NAD-bd_sf"/>
</dbReference>
<dbReference type="GO" id="GO:0005737">
    <property type="term" value="C:cytoplasm"/>
    <property type="evidence" value="ECO:0007669"/>
    <property type="project" value="TreeGrafter"/>
</dbReference>
<evidence type="ECO:0000313" key="3">
    <source>
        <dbReference type="EMBL" id="SEO45373.1"/>
    </source>
</evidence>
<dbReference type="SUPFAM" id="SSF51905">
    <property type="entry name" value="FAD/NAD(P)-binding domain"/>
    <property type="match status" value="1"/>
</dbReference>
<gene>
    <name evidence="3" type="ORF">SAMN04490248_105140</name>
</gene>
<protein>
    <submittedName>
        <fullName evidence="3">Glycine/D-amino acid oxidase</fullName>
    </submittedName>
</protein>
<dbReference type="PANTHER" id="PTHR13847:SF281">
    <property type="entry name" value="FAD DEPENDENT OXIDOREDUCTASE DOMAIN-CONTAINING PROTEIN"/>
    <property type="match status" value="1"/>
</dbReference>
<keyword evidence="4" id="KW-1185">Reference proteome</keyword>
<evidence type="ECO:0000256" key="1">
    <source>
        <dbReference type="ARBA" id="ARBA00023002"/>
    </source>
</evidence>
<reference evidence="3 4" key="1">
    <citation type="submission" date="2016-10" db="EMBL/GenBank/DDBJ databases">
        <authorList>
            <person name="de Groot N.N."/>
        </authorList>
    </citation>
    <scope>NUCLEOTIDE SEQUENCE [LARGE SCALE GENOMIC DNA]</scope>
    <source>
        <strain evidence="3 4">DSM 27842</strain>
    </source>
</reference>
<sequence length="424" mass="44122">MTTEDERGLWAVTCAEQGGAPMLTDDREADLVIVGGGFTGCAAALEAARSGARVCLLEARDIGFGGSGRNVGLVNAGLWLPPADIRKIMGDTAGDRLSSILAEAPDQVFGLIEAYGIECEPARGGTLHCAHAPAGRAELERRCAQLAELGAPVTLLDKAETAARTGAACLHGALFDPRAGTIQPLAYARGLARAAQVEGAEIFEHSPASAVRRHGDLWQVESMGGTVRAPALLLASNAYHLPFEGLEPPAAVPVHFFQMATRPLPDDLRRTILPGGEGCWDTATVMSAFRTDAAGRVIVGGIGALDHGASGFHRGWAPRKLAALFPALAGQPLDMAWQGRIAMTSDHVPKITRPGPGALAVHGYSGRGIGPGTAFGIRMARALLDGDESPLPVAPLDHYSERLTGLRAIGYEAGATLAHLTGAR</sequence>
<feature type="domain" description="FAD dependent oxidoreductase" evidence="2">
    <location>
        <begin position="30"/>
        <end position="380"/>
    </location>
</feature>
<name>A0A1H8PV04_9RHOB</name>
<keyword evidence="1" id="KW-0560">Oxidoreductase</keyword>
<evidence type="ECO:0000259" key="2">
    <source>
        <dbReference type="Pfam" id="PF01266"/>
    </source>
</evidence>
<organism evidence="3 4">
    <name type="scientific">Salinihabitans flavidus</name>
    <dbReference type="NCBI Taxonomy" id="569882"/>
    <lineage>
        <taxon>Bacteria</taxon>
        <taxon>Pseudomonadati</taxon>
        <taxon>Pseudomonadota</taxon>
        <taxon>Alphaproteobacteria</taxon>
        <taxon>Rhodobacterales</taxon>
        <taxon>Roseobacteraceae</taxon>
        <taxon>Salinihabitans</taxon>
    </lineage>
</organism>